<dbReference type="AlphaFoldDB" id="A0A484HI52"/>
<protein>
    <submittedName>
        <fullName evidence="2">Uncharacterized protein</fullName>
    </submittedName>
</protein>
<dbReference type="EMBL" id="CAACVI010000001">
    <property type="protein sequence ID" value="VEN72875.1"/>
    <property type="molecule type" value="Genomic_DNA"/>
</dbReference>
<organism evidence="2">
    <name type="scientific">uncultured Desulfobacteraceae bacterium</name>
    <dbReference type="NCBI Taxonomy" id="218296"/>
    <lineage>
        <taxon>Bacteria</taxon>
        <taxon>Pseudomonadati</taxon>
        <taxon>Thermodesulfobacteriota</taxon>
        <taxon>Desulfobacteria</taxon>
        <taxon>Desulfobacterales</taxon>
        <taxon>Desulfobacteraceae</taxon>
        <taxon>environmental samples</taxon>
    </lineage>
</organism>
<name>A0A484HI52_9BACT</name>
<feature type="signal peptide" evidence="1">
    <location>
        <begin position="1"/>
        <end position="28"/>
    </location>
</feature>
<evidence type="ECO:0000256" key="1">
    <source>
        <dbReference type="SAM" id="SignalP"/>
    </source>
</evidence>
<sequence length="309" mass="35311">MKKKRLLNPCFFLLLAAFTFSFPWSPVAGVGAKERPVLAMSGNTGALGQIIAPIRNPLSKQPCPSMARQRTYFLRIAPLGHILSEKNAIQDQAILGTKPYVFLTTPEHICGKSLLEIYLNIGYEAEDIIKWQKDADMVAIVFRYPRDIVFCEERNGLLPEPWNRRVYSPTWDNVFSIFSKLASNAEIKPGKKGEFSPDRMFFRSEETRRFVLGFSRKSRETIKKTPYDALRVGGGAHWRYRDLLEKKLSIFEHFRGNGRTINEVFDPNGKIKHSGIPEFVGPNKRVKDLPEVAVIHLGRLQIQDPYSKK</sequence>
<gene>
    <name evidence="2" type="ORF">EPICR_10376</name>
</gene>
<keyword evidence="1" id="KW-0732">Signal</keyword>
<feature type="chain" id="PRO_5019785974" evidence="1">
    <location>
        <begin position="29"/>
        <end position="309"/>
    </location>
</feature>
<accession>A0A484HI52</accession>
<reference evidence="2" key="1">
    <citation type="submission" date="2019-01" db="EMBL/GenBank/DDBJ databases">
        <authorList>
            <consortium name="Genoscope - CEA"/>
            <person name="William W."/>
        </authorList>
    </citation>
    <scope>NUCLEOTIDE SEQUENCE</scope>
    <source>
        <strain evidence="2">CR-1</strain>
    </source>
</reference>
<proteinExistence type="predicted"/>
<evidence type="ECO:0000313" key="2">
    <source>
        <dbReference type="EMBL" id="VEN72875.1"/>
    </source>
</evidence>